<name>A0A5J6VKP0_9VIRU</name>
<sequence>MYMTYWSDWFHNNTDLDSLNYYSRKETSKQQPSCCLGPFYPDKEELANI</sequence>
<protein>
    <submittedName>
        <fullName evidence="1">Uncharacterized protein</fullName>
    </submittedName>
</protein>
<dbReference type="EMBL" id="MN448289">
    <property type="protein sequence ID" value="QFG74580.1"/>
    <property type="molecule type" value="Genomic_DNA"/>
</dbReference>
<proteinExistence type="predicted"/>
<evidence type="ECO:0000313" key="1">
    <source>
        <dbReference type="EMBL" id="QFG74580.1"/>
    </source>
</evidence>
<organism evidence="1">
    <name type="scientific">Megaviridae environmental sample</name>
    <dbReference type="NCBI Taxonomy" id="1737588"/>
    <lineage>
        <taxon>Viruses</taxon>
        <taxon>Varidnaviria</taxon>
        <taxon>Bamfordvirae</taxon>
        <taxon>Nucleocytoviricota</taxon>
        <taxon>Megaviricetes</taxon>
        <taxon>Imitervirales</taxon>
        <taxon>Mimiviridae</taxon>
        <taxon>environmental samples</taxon>
    </lineage>
</organism>
<accession>A0A5J6VKP0</accession>
<reference evidence="1" key="1">
    <citation type="journal article" date="2019" name="Philos. Trans. R. Soc. Lond., B, Biol. Sci.">
        <title>Targeted metagenomic recovery of four divergent viruses reveals shared and distinctive characteristics of giant viruses of marine eukaryotes.</title>
        <authorList>
            <person name="Needham D.M."/>
            <person name="Poirier C."/>
            <person name="Hehenberger E."/>
            <person name="Jimenez V."/>
            <person name="Swalwell J.E."/>
            <person name="Santoro A.E."/>
            <person name="Worden A.Z."/>
        </authorList>
    </citation>
    <scope>NUCLEOTIDE SEQUENCE</scope>
    <source>
        <strain evidence="1">MPacV-611</strain>
    </source>
</reference>